<feature type="transmembrane region" description="Helical" evidence="2">
    <location>
        <begin position="21"/>
        <end position="41"/>
    </location>
</feature>
<proteinExistence type="inferred from homology"/>
<reference evidence="3 5" key="4">
    <citation type="journal article" date="2015" name="BMC Genomics">
        <title>The completed genome sequence of the pathogenic ascomycete fungus Fusarium graminearum.</title>
        <authorList>
            <person name="King R."/>
            <person name="Urban M."/>
            <person name="Hammond-Kosack M.C."/>
            <person name="Hassani-Pak K."/>
            <person name="Hammond-Kosack K.E."/>
        </authorList>
    </citation>
    <scope>NUCLEOTIDE SEQUENCE [LARGE SCALE GENOMIC DNA]</scope>
    <source>
        <strain evidence="5">ATCC MYA-4620 / CBS 123657 / FGSC 9075 / NRRL 31084 / PH-1</strain>
        <strain evidence="3">PH-1</strain>
    </source>
</reference>
<accession>A0A0E0SPG4</accession>
<dbReference type="Gene3D" id="2.130.10.10">
    <property type="entry name" value="YVTN repeat-like/Quinoprotein amine dehydrogenase"/>
    <property type="match status" value="1"/>
</dbReference>
<reference evidence="4 5" key="2">
    <citation type="journal article" date="2010" name="Nature">
        <title>Comparative genomics reveals mobile pathogenicity chromosomes in Fusarium.</title>
        <authorList>
            <person name="Ma L.J."/>
            <person name="van der Does H.C."/>
            <person name="Borkovich K.A."/>
            <person name="Coleman J.J."/>
            <person name="Daboussi M.J."/>
            <person name="Di Pietro A."/>
            <person name="Dufresne M."/>
            <person name="Freitag M."/>
            <person name="Grabherr M."/>
            <person name="Henrissat B."/>
            <person name="Houterman P.M."/>
            <person name="Kang S."/>
            <person name="Shim W.B."/>
            <person name="Woloshuk C."/>
            <person name="Xie X."/>
            <person name="Xu J.R."/>
            <person name="Antoniw J."/>
            <person name="Baker S.E."/>
            <person name="Bluhm B.H."/>
            <person name="Breakspear A."/>
            <person name="Brown D.W."/>
            <person name="Butchko R.A."/>
            <person name="Chapman S."/>
            <person name="Coulson R."/>
            <person name="Coutinho P.M."/>
            <person name="Danchin E.G."/>
            <person name="Diener A."/>
            <person name="Gale L.R."/>
            <person name="Gardiner D.M."/>
            <person name="Goff S."/>
            <person name="Hammond-Kosack K.E."/>
            <person name="Hilburn K."/>
            <person name="Hua-Van A."/>
            <person name="Jonkers W."/>
            <person name="Kazan K."/>
            <person name="Kodira C.D."/>
            <person name="Koehrsen M."/>
            <person name="Kumar L."/>
            <person name="Lee Y.H."/>
            <person name="Li L."/>
            <person name="Manners J.M."/>
            <person name="Miranda-Saavedra D."/>
            <person name="Mukherjee M."/>
            <person name="Park G."/>
            <person name="Park J."/>
            <person name="Park S.Y."/>
            <person name="Proctor R.H."/>
            <person name="Regev A."/>
            <person name="Ruiz-Roldan M.C."/>
            <person name="Sain D."/>
            <person name="Sakthikumar S."/>
            <person name="Sykes S."/>
            <person name="Schwartz D.C."/>
            <person name="Turgeon B.G."/>
            <person name="Wapinski I."/>
            <person name="Yoder O."/>
            <person name="Young S."/>
            <person name="Zeng Q."/>
            <person name="Zhou S."/>
            <person name="Galagan J."/>
            <person name="Cuomo C.A."/>
            <person name="Kistler H.C."/>
            <person name="Rep M."/>
        </authorList>
    </citation>
    <scope>GENOME REANNOTATION</scope>
    <source>
        <strain evidence="5">ATCC MYA-4620 / CBS 123657 / FGSC 9075 / NRRL 31084 / PH-1</strain>
        <strain evidence="4">PH-1 / ATCC MYA-4620 / FGSC 9075 / NRRL 31084</strain>
    </source>
</reference>
<evidence type="ECO:0000256" key="1">
    <source>
        <dbReference type="ARBA" id="ARBA00005564"/>
    </source>
</evidence>
<reference evidence="4 5" key="1">
    <citation type="journal article" date="2007" name="Science">
        <title>The Fusarium graminearum genome reveals a link between localized polymorphism and pathogen specialization.</title>
        <authorList>
            <person name="Cuomo C.A."/>
            <person name="Gueldener U."/>
            <person name="Xu J.-R."/>
            <person name="Trail F."/>
            <person name="Turgeon B.G."/>
            <person name="Di Pietro A."/>
            <person name="Walton J.D."/>
            <person name="Ma L.-J."/>
            <person name="Baker S.E."/>
            <person name="Rep M."/>
            <person name="Adam G."/>
            <person name="Antoniw J."/>
            <person name="Baldwin T."/>
            <person name="Calvo S.E."/>
            <person name="Chang Y.-L."/>
            <person name="DeCaprio D."/>
            <person name="Gale L.R."/>
            <person name="Gnerre S."/>
            <person name="Goswami R.S."/>
            <person name="Hammond-Kosack K."/>
            <person name="Harris L.J."/>
            <person name="Hilburn K."/>
            <person name="Kennell J.C."/>
            <person name="Kroken S."/>
            <person name="Magnuson J.K."/>
            <person name="Mannhaupt G."/>
            <person name="Mauceli E.W."/>
            <person name="Mewes H.-W."/>
            <person name="Mitterbauer R."/>
            <person name="Muehlbauer G."/>
            <person name="Muensterkoetter M."/>
            <person name="Nelson D."/>
            <person name="O'Donnell K."/>
            <person name="Ouellet T."/>
            <person name="Qi W."/>
            <person name="Quesneville H."/>
            <person name="Roncero M.I.G."/>
            <person name="Seong K.-Y."/>
            <person name="Tetko I.V."/>
            <person name="Urban M."/>
            <person name="Waalwijk C."/>
            <person name="Ward T.J."/>
            <person name="Yao J."/>
            <person name="Birren B.W."/>
            <person name="Kistler H.C."/>
        </authorList>
    </citation>
    <scope>NUCLEOTIDE SEQUENCE [LARGE SCALE GENOMIC DNA]</scope>
    <source>
        <strain evidence="5">ATCC MYA-4620 / CBS 123657 / FGSC 9075 / NRRL 31084 / PH-1</strain>
        <strain evidence="4">PH-1 / ATCC MYA-4620 / FGSC 9075 / NRRL 31084</strain>
    </source>
</reference>
<keyword evidence="5" id="KW-1185">Reference proteome</keyword>
<dbReference type="InterPro" id="IPR015943">
    <property type="entry name" value="WD40/YVTN_repeat-like_dom_sf"/>
</dbReference>
<dbReference type="AlphaFoldDB" id="A0A0E0SPG4"/>
<dbReference type="SUPFAM" id="SSF50974">
    <property type="entry name" value="Nitrous oxide reductase, N-terminal domain"/>
    <property type="match status" value="1"/>
</dbReference>
<dbReference type="InterPro" id="IPR011045">
    <property type="entry name" value="N2O_reductase_N"/>
</dbReference>
<dbReference type="InterPro" id="IPR050282">
    <property type="entry name" value="Cycloisomerase_2"/>
</dbReference>
<gene>
    <name evidence="3" type="ORF">FGRAMPH1_01T17009</name>
</gene>
<name>A0A0E0SPG4_GIBZE</name>
<dbReference type="EnsemblFungi" id="CEF88327">
    <property type="protein sequence ID" value="CEF88327"/>
    <property type="gene ID" value="FGRRES_17644"/>
</dbReference>
<protein>
    <submittedName>
        <fullName evidence="3">Chromosome 3, complete genome</fullName>
    </submittedName>
</protein>
<evidence type="ECO:0000313" key="4">
    <source>
        <dbReference type="EnsemblFungi" id="CEF88327"/>
    </source>
</evidence>
<evidence type="ECO:0000313" key="3">
    <source>
        <dbReference type="EMBL" id="CEF88327.1"/>
    </source>
</evidence>
<comment type="similarity">
    <text evidence="1">Belongs to the cycloisomerase 2 family.</text>
</comment>
<reference evidence="4" key="5">
    <citation type="submission" date="2017-01" db="UniProtKB">
        <authorList>
            <consortium name="EnsemblFungi"/>
        </authorList>
    </citation>
    <scope>IDENTIFICATION</scope>
    <source>
        <strain evidence="4">PH-1 / ATCC MYA-4620 / FGSC 9075 / NRRL 31084</strain>
    </source>
</reference>
<organism evidence="4">
    <name type="scientific">Gibberella zeae (strain ATCC MYA-4620 / CBS 123657 / FGSC 9075 / NRRL 31084 / PH-1)</name>
    <name type="common">Wheat head blight fungus</name>
    <name type="synonym">Fusarium graminearum</name>
    <dbReference type="NCBI Taxonomy" id="229533"/>
    <lineage>
        <taxon>Eukaryota</taxon>
        <taxon>Fungi</taxon>
        <taxon>Dikarya</taxon>
        <taxon>Ascomycota</taxon>
        <taxon>Pezizomycotina</taxon>
        <taxon>Sordariomycetes</taxon>
        <taxon>Hypocreomycetidae</taxon>
        <taxon>Hypocreales</taxon>
        <taxon>Nectriaceae</taxon>
        <taxon>Fusarium</taxon>
    </lineage>
</organism>
<sequence length="446" mass="48158">MKLLDHRKPNKNPFRDNSTTLLISTLLLGVPLTVVLLHCAYETYYKKGAHWSHNHDILDPVSHAHDPSGLLYVASYSGLVTTLNLSLAAYRDAPVKLETLATTDGCGGSPSWLTLDWMNGVLYCTDEGIKDGKNGSLASFTTNENGTLTPLTKLSTALGPVSAITYGQWDYGLAVAHYGGSAFTAWDIRDPANITSVQIQEYGLPKPGPDPSRQEASHPHAAVLDPTKRFLLVPDLGADLIHVYGVDEDDSLALSKLDPLVVAPGSGPRHVTFVVKETKTFMYLVTELANTVVGYEVVYGGSFIVFKEVWSSGIHGKGKSIPEGAAAAEIAVSPDREYLLISSRNENTLQAPNFNSDNTTSITSDSLVSFRIDGETGHLALQQDIACGGRSPRHFTINKAGTLVAVALQHDSRVVILERDVKTGMIGDFVAYAELEGEVTAVIFYE</sequence>
<dbReference type="EMBL" id="HG970334">
    <property type="protein sequence ID" value="CEF88327.1"/>
    <property type="molecule type" value="Genomic_DNA"/>
</dbReference>
<reference key="3">
    <citation type="submission" date="2014-02" db="EMBL/GenBank/DDBJ databases">
        <title>A revised Fusarium graminearum genomic reference sequence using whole shotgun re-sequencing.</title>
        <authorList>
            <person name="King R."/>
            <person name="Urban M."/>
            <person name="Hassani-Pak K."/>
            <person name="Hammond-Kosack K."/>
        </authorList>
    </citation>
    <scope>NUCLEOTIDE SEQUENCE</scope>
    <source>
        <strain>PH-1</strain>
    </source>
</reference>
<evidence type="ECO:0000313" key="5">
    <source>
        <dbReference type="Proteomes" id="UP000070720"/>
    </source>
</evidence>
<evidence type="ECO:0000256" key="2">
    <source>
        <dbReference type="SAM" id="Phobius"/>
    </source>
</evidence>
<dbReference type="PANTHER" id="PTHR30344:SF1">
    <property type="entry name" value="6-PHOSPHOGLUCONOLACTONASE"/>
    <property type="match status" value="1"/>
</dbReference>
<dbReference type="GO" id="GO:0017057">
    <property type="term" value="F:6-phosphogluconolactonase activity"/>
    <property type="evidence" value="ECO:0007669"/>
    <property type="project" value="TreeGrafter"/>
</dbReference>
<keyword evidence="2" id="KW-0812">Transmembrane</keyword>
<dbReference type="InterPro" id="IPR019405">
    <property type="entry name" value="Lactonase_7-beta_prop"/>
</dbReference>
<dbReference type="InParanoid" id="A0A0E0SPG4"/>
<dbReference type="VEuPathDB" id="FungiDB:FGRAMPH1_01G17009"/>
<dbReference type="PANTHER" id="PTHR30344">
    <property type="entry name" value="6-PHOSPHOGLUCONOLACTONASE-RELATED"/>
    <property type="match status" value="1"/>
</dbReference>
<dbReference type="Pfam" id="PF10282">
    <property type="entry name" value="Lactonase"/>
    <property type="match status" value="1"/>
</dbReference>
<keyword evidence="2" id="KW-0472">Membrane</keyword>
<dbReference type="Proteomes" id="UP000070720">
    <property type="component" value="Chromosome 3"/>
</dbReference>
<keyword evidence="2" id="KW-1133">Transmembrane helix</keyword>